<evidence type="ECO:0000313" key="2">
    <source>
        <dbReference type="Proteomes" id="UP000789920"/>
    </source>
</evidence>
<reference evidence="1" key="1">
    <citation type="submission" date="2021-06" db="EMBL/GenBank/DDBJ databases">
        <authorList>
            <person name="Kallberg Y."/>
            <person name="Tangrot J."/>
            <person name="Rosling A."/>
        </authorList>
    </citation>
    <scope>NUCLEOTIDE SEQUENCE</scope>
    <source>
        <strain evidence="1">MA461A</strain>
    </source>
</reference>
<gene>
    <name evidence="1" type="ORF">RPERSI_LOCUS13786</name>
</gene>
<feature type="non-terminal residue" evidence="1">
    <location>
        <position position="1"/>
    </location>
</feature>
<feature type="non-terminal residue" evidence="1">
    <location>
        <position position="173"/>
    </location>
</feature>
<protein>
    <submittedName>
        <fullName evidence="1">27632_t:CDS:1</fullName>
    </submittedName>
</protein>
<dbReference type="EMBL" id="CAJVQC010030965">
    <property type="protein sequence ID" value="CAG8747147.1"/>
    <property type="molecule type" value="Genomic_DNA"/>
</dbReference>
<keyword evidence="2" id="KW-1185">Reference proteome</keyword>
<comment type="caution">
    <text evidence="1">The sequence shown here is derived from an EMBL/GenBank/DDBJ whole genome shotgun (WGS) entry which is preliminary data.</text>
</comment>
<organism evidence="1 2">
    <name type="scientific">Racocetra persica</name>
    <dbReference type="NCBI Taxonomy" id="160502"/>
    <lineage>
        <taxon>Eukaryota</taxon>
        <taxon>Fungi</taxon>
        <taxon>Fungi incertae sedis</taxon>
        <taxon>Mucoromycota</taxon>
        <taxon>Glomeromycotina</taxon>
        <taxon>Glomeromycetes</taxon>
        <taxon>Diversisporales</taxon>
        <taxon>Gigasporaceae</taxon>
        <taxon>Racocetra</taxon>
    </lineage>
</organism>
<name>A0ACA9QCT3_9GLOM</name>
<accession>A0ACA9QCT3</accession>
<evidence type="ECO:0000313" key="1">
    <source>
        <dbReference type="EMBL" id="CAG8747147.1"/>
    </source>
</evidence>
<proteinExistence type="predicted"/>
<sequence length="173" mass="19431">LVKLSNDFLNISTTNDSQFLSKFIFQLAQIIPVSPSRLSIPSNFKFSSINSTRDSLTIPIIIGTERNGEIRSARVINDLDTLIKNRDISPIGMMNLTSGIDKEFGAQWSSNVIQEFSSLLLGLLAGVVAIIIIWYLVTRKQSDVTYSEKAKTWLWWMSIIGVFIQDLGQFVVQ</sequence>
<dbReference type="Proteomes" id="UP000789920">
    <property type="component" value="Unassembled WGS sequence"/>
</dbReference>